<sequence>MSRLFGTDGVRGLANGLLTAELALQLAQAAAVVLGHRQVEEGRRPRAVIARDPRASGEFITAAEEAGLASSGVGVYNAGVLPTPAAAYLVADLKADFGVMISASHNPAPDNGIKFFARGGHKLPDEVEDAIEAEMALPRVRPTGEGVGRIQRFSDAEDRYVIHLLQSLPARLEGLKVVLDCAHGAASGCSPQVFKDAGAEIVVIGAEPDGLNINDGVGSTHLEKLQAAVVEHGADLGIAHDGDADRCLAVDEHGEVVDGDQIMTILALAPKGAGRLKDDVLVATVMSNLGMKIALREAGIRVEETAVGDRYVLEHMRANGYSLGGEQSGHVIFLDYATTGDGVLTGLQLAAEVARTGKPLSVLAAQMNRLPQVLINVRDVDKDAVGTNEALRKAVDEARSVLGETGRVLLCPSGTERVVRVMVEAADMETARSIAERLAAVVKKNLSLEEELAS</sequence>
<feature type="active site" description="Phosphoserine intermediate" evidence="6">
    <location>
        <position position="104"/>
    </location>
</feature>
<feature type="binding site" evidence="6">
    <location>
        <position position="243"/>
    </location>
    <ligand>
        <name>Mg(2+)</name>
        <dbReference type="ChEBI" id="CHEBI:18420"/>
    </ligand>
</feature>
<evidence type="ECO:0000259" key="11">
    <source>
        <dbReference type="Pfam" id="PF02879"/>
    </source>
</evidence>
<feature type="binding site" description="via phosphate group" evidence="6">
    <location>
        <position position="104"/>
    </location>
    <ligand>
        <name>Mg(2+)</name>
        <dbReference type="ChEBI" id="CHEBI:18420"/>
    </ligand>
</feature>
<dbReference type="InterPro" id="IPR005845">
    <property type="entry name" value="A-D-PHexomutase_a/b/a-II"/>
</dbReference>
<evidence type="ECO:0000256" key="2">
    <source>
        <dbReference type="ARBA" id="ARBA00022553"/>
    </source>
</evidence>
<evidence type="ECO:0000256" key="5">
    <source>
        <dbReference type="ARBA" id="ARBA00023235"/>
    </source>
</evidence>
<dbReference type="InterPro" id="IPR036900">
    <property type="entry name" value="A-D-PHexomutase_C_sf"/>
</dbReference>
<dbReference type="Pfam" id="PF00408">
    <property type="entry name" value="PGM_PMM_IV"/>
    <property type="match status" value="1"/>
</dbReference>
<evidence type="ECO:0000256" key="8">
    <source>
        <dbReference type="RuleBase" id="RU004327"/>
    </source>
</evidence>
<evidence type="ECO:0000256" key="7">
    <source>
        <dbReference type="RuleBase" id="RU004326"/>
    </source>
</evidence>
<dbReference type="PANTHER" id="PTHR42946">
    <property type="entry name" value="PHOSPHOHEXOSE MUTASE"/>
    <property type="match status" value="1"/>
</dbReference>
<dbReference type="SUPFAM" id="SSF55957">
    <property type="entry name" value="Phosphoglucomutase, C-terminal domain"/>
    <property type="match status" value="1"/>
</dbReference>
<dbReference type="Pfam" id="PF02878">
    <property type="entry name" value="PGM_PMM_I"/>
    <property type="match status" value="1"/>
</dbReference>
<feature type="modified residue" description="Phosphoserine" evidence="6">
    <location>
        <position position="104"/>
    </location>
</feature>
<dbReference type="InterPro" id="IPR016066">
    <property type="entry name" value="A-D-PHexomutase_CS"/>
</dbReference>
<dbReference type="PROSITE" id="PS00710">
    <property type="entry name" value="PGM_PMM"/>
    <property type="match status" value="1"/>
</dbReference>
<organism evidence="13 14">
    <name type="scientific">Arthrobacter deserti</name>
    <dbReference type="NCBI Taxonomy" id="1742687"/>
    <lineage>
        <taxon>Bacteria</taxon>
        <taxon>Bacillati</taxon>
        <taxon>Actinomycetota</taxon>
        <taxon>Actinomycetes</taxon>
        <taxon>Micrococcales</taxon>
        <taxon>Micrococcaceae</taxon>
        <taxon>Arthrobacter</taxon>
    </lineage>
</organism>
<evidence type="ECO:0000256" key="3">
    <source>
        <dbReference type="ARBA" id="ARBA00022723"/>
    </source>
</evidence>
<dbReference type="Proteomes" id="UP000523795">
    <property type="component" value="Unassembled WGS sequence"/>
</dbReference>
<keyword evidence="14" id="KW-1185">Reference proteome</keyword>
<dbReference type="InterPro" id="IPR005844">
    <property type="entry name" value="A-D-PHexomutase_a/b/a-I"/>
</dbReference>
<dbReference type="GO" id="GO:0008966">
    <property type="term" value="F:phosphoglucosamine mutase activity"/>
    <property type="evidence" value="ECO:0007669"/>
    <property type="project" value="UniProtKB-EC"/>
</dbReference>
<dbReference type="EC" id="5.4.2.10" evidence="6 8"/>
<keyword evidence="2 6" id="KW-0597">Phosphoprotein</keyword>
<dbReference type="Gene3D" id="3.30.310.50">
    <property type="entry name" value="Alpha-D-phosphohexomutase, C-terminal domain"/>
    <property type="match status" value="1"/>
</dbReference>
<keyword evidence="5 6" id="KW-0413">Isomerase</keyword>
<keyword evidence="3 6" id="KW-0479">Metal-binding</keyword>
<comment type="function">
    <text evidence="6 8">Catalyzes the conversion of glucosamine-6-phosphate to glucosamine-1-phosphate.</text>
</comment>
<feature type="domain" description="Alpha-D-phosphohexomutase C-terminal" evidence="9">
    <location>
        <begin position="374"/>
        <end position="440"/>
    </location>
</feature>
<dbReference type="Pfam" id="PF02879">
    <property type="entry name" value="PGM_PMM_II"/>
    <property type="match status" value="1"/>
</dbReference>
<reference evidence="13 14" key="1">
    <citation type="submission" date="2020-04" db="EMBL/GenBank/DDBJ databases">
        <authorList>
            <person name="Liu S."/>
        </authorList>
    </citation>
    <scope>NUCLEOTIDE SEQUENCE [LARGE SCALE GENOMIC DNA]</scope>
    <source>
        <strain evidence="13 14">CGMCC 1.15091</strain>
    </source>
</reference>
<feature type="domain" description="Alpha-D-phosphohexomutase alpha/beta/alpha" evidence="10">
    <location>
        <begin position="3"/>
        <end position="135"/>
    </location>
</feature>
<dbReference type="Gene3D" id="3.40.120.10">
    <property type="entry name" value="Alpha-D-Glucose-1,6-Bisphosphate, subunit A, domain 3"/>
    <property type="match status" value="3"/>
</dbReference>
<dbReference type="PANTHER" id="PTHR42946:SF1">
    <property type="entry name" value="PHOSPHOGLUCOMUTASE (ALPHA-D-GLUCOSE-1,6-BISPHOSPHATE-DEPENDENT)"/>
    <property type="match status" value="1"/>
</dbReference>
<evidence type="ECO:0000256" key="1">
    <source>
        <dbReference type="ARBA" id="ARBA00010231"/>
    </source>
</evidence>
<dbReference type="SUPFAM" id="SSF53738">
    <property type="entry name" value="Phosphoglucomutase, first 3 domains"/>
    <property type="match status" value="3"/>
</dbReference>
<accession>A0ABX1JQD5</accession>
<comment type="catalytic activity">
    <reaction evidence="6 8">
        <text>alpha-D-glucosamine 1-phosphate = D-glucosamine 6-phosphate</text>
        <dbReference type="Rhea" id="RHEA:23424"/>
        <dbReference type="ChEBI" id="CHEBI:58516"/>
        <dbReference type="ChEBI" id="CHEBI:58725"/>
        <dbReference type="EC" id="5.4.2.10"/>
    </reaction>
</comment>
<evidence type="ECO:0000259" key="9">
    <source>
        <dbReference type="Pfam" id="PF00408"/>
    </source>
</evidence>
<evidence type="ECO:0000313" key="13">
    <source>
        <dbReference type="EMBL" id="NKX51228.1"/>
    </source>
</evidence>
<protein>
    <recommendedName>
        <fullName evidence="6 8">Phosphoglucosamine mutase</fullName>
        <ecNumber evidence="6 8">5.4.2.10</ecNumber>
    </recommendedName>
</protein>
<feature type="domain" description="Alpha-D-phosphohexomutase alpha/beta/alpha" evidence="11">
    <location>
        <begin position="159"/>
        <end position="254"/>
    </location>
</feature>
<evidence type="ECO:0000259" key="12">
    <source>
        <dbReference type="Pfam" id="PF02880"/>
    </source>
</evidence>
<feature type="domain" description="Alpha-D-phosphohexomutase alpha/beta/alpha" evidence="12">
    <location>
        <begin position="258"/>
        <end position="368"/>
    </location>
</feature>
<proteinExistence type="inferred from homology"/>
<feature type="binding site" evidence="6">
    <location>
        <position position="241"/>
    </location>
    <ligand>
        <name>Mg(2+)</name>
        <dbReference type="ChEBI" id="CHEBI:18420"/>
    </ligand>
</feature>
<dbReference type="PRINTS" id="PR00509">
    <property type="entry name" value="PGMPMM"/>
</dbReference>
<dbReference type="HAMAP" id="MF_01554_B">
    <property type="entry name" value="GlmM_B"/>
    <property type="match status" value="1"/>
</dbReference>
<comment type="PTM">
    <text evidence="6">Activated by phosphorylation.</text>
</comment>
<dbReference type="EMBL" id="JAAZSR010000192">
    <property type="protein sequence ID" value="NKX51228.1"/>
    <property type="molecule type" value="Genomic_DNA"/>
</dbReference>
<dbReference type="Pfam" id="PF02880">
    <property type="entry name" value="PGM_PMM_III"/>
    <property type="match status" value="1"/>
</dbReference>
<comment type="similarity">
    <text evidence="1 6 7">Belongs to the phosphohexose mutase family.</text>
</comment>
<evidence type="ECO:0000256" key="4">
    <source>
        <dbReference type="ARBA" id="ARBA00022842"/>
    </source>
</evidence>
<gene>
    <name evidence="6" type="primary">glmM</name>
    <name evidence="13" type="ORF">HER39_11760</name>
</gene>
<dbReference type="CDD" id="cd05802">
    <property type="entry name" value="GlmM"/>
    <property type="match status" value="1"/>
</dbReference>
<evidence type="ECO:0000313" key="14">
    <source>
        <dbReference type="Proteomes" id="UP000523795"/>
    </source>
</evidence>
<dbReference type="NCBIfam" id="TIGR01455">
    <property type="entry name" value="glmM"/>
    <property type="match status" value="1"/>
</dbReference>
<evidence type="ECO:0000256" key="6">
    <source>
        <dbReference type="HAMAP-Rule" id="MF_01554"/>
    </source>
</evidence>
<dbReference type="InterPro" id="IPR005846">
    <property type="entry name" value="A-D-PHexomutase_a/b/a-III"/>
</dbReference>
<name>A0ABX1JQD5_9MICC</name>
<dbReference type="InterPro" id="IPR006352">
    <property type="entry name" value="GlmM_bact"/>
</dbReference>
<dbReference type="InterPro" id="IPR050060">
    <property type="entry name" value="Phosphoglucosamine_mutase"/>
</dbReference>
<dbReference type="InterPro" id="IPR005843">
    <property type="entry name" value="A-D-PHexomutase_C"/>
</dbReference>
<keyword evidence="4 6" id="KW-0460">Magnesium</keyword>
<dbReference type="InterPro" id="IPR016055">
    <property type="entry name" value="A-D-PHexomutase_a/b/a-I/II/III"/>
</dbReference>
<evidence type="ECO:0000259" key="10">
    <source>
        <dbReference type="Pfam" id="PF02878"/>
    </source>
</evidence>
<dbReference type="InterPro" id="IPR005841">
    <property type="entry name" value="Alpha-D-phosphohexomutase_SF"/>
</dbReference>
<comment type="cofactor">
    <cofactor evidence="6">
        <name>Mg(2+)</name>
        <dbReference type="ChEBI" id="CHEBI:18420"/>
    </cofactor>
    <text evidence="6">Binds 1 Mg(2+) ion per subunit.</text>
</comment>
<feature type="binding site" evidence="6">
    <location>
        <position position="245"/>
    </location>
    <ligand>
        <name>Mg(2+)</name>
        <dbReference type="ChEBI" id="CHEBI:18420"/>
    </ligand>
</feature>
<comment type="caution">
    <text evidence="13">The sequence shown here is derived from an EMBL/GenBank/DDBJ whole genome shotgun (WGS) entry which is preliminary data.</text>
</comment>